<name>A0A560WH11_9MICO</name>
<evidence type="ECO:0000259" key="7">
    <source>
        <dbReference type="Pfam" id="PF00534"/>
    </source>
</evidence>
<dbReference type="Gene3D" id="3.40.50.2000">
    <property type="entry name" value="Glycogen Phosphorylase B"/>
    <property type="match status" value="1"/>
</dbReference>
<proteinExistence type="inferred from homology"/>
<evidence type="ECO:0000256" key="1">
    <source>
        <dbReference type="ARBA" id="ARBA00004202"/>
    </source>
</evidence>
<dbReference type="Gene3D" id="3.40.50.12580">
    <property type="match status" value="1"/>
</dbReference>
<evidence type="ECO:0000256" key="3">
    <source>
        <dbReference type="ARBA" id="ARBA00022475"/>
    </source>
</evidence>
<evidence type="ECO:0000313" key="8">
    <source>
        <dbReference type="EMBL" id="TWD16959.1"/>
    </source>
</evidence>
<dbReference type="Pfam" id="PF04464">
    <property type="entry name" value="Glyphos_transf"/>
    <property type="match status" value="1"/>
</dbReference>
<dbReference type="Pfam" id="PF00534">
    <property type="entry name" value="Glycos_transf_1"/>
    <property type="match status" value="1"/>
</dbReference>
<keyword evidence="5" id="KW-0777">Teichoic acid biosynthesis</keyword>
<dbReference type="PANTHER" id="PTHR37316">
    <property type="entry name" value="TEICHOIC ACID GLYCEROL-PHOSPHATE PRIMASE"/>
    <property type="match status" value="1"/>
</dbReference>
<dbReference type="OrthoDB" id="8549922at2"/>
<dbReference type="AlphaFoldDB" id="A0A560WH11"/>
<reference evidence="8 9" key="1">
    <citation type="submission" date="2019-06" db="EMBL/GenBank/DDBJ databases">
        <title>Sequencing the genomes of 1000 actinobacteria strains.</title>
        <authorList>
            <person name="Klenk H.-P."/>
        </authorList>
    </citation>
    <scope>NUCLEOTIDE SEQUENCE [LARGE SCALE GENOMIC DNA]</scope>
    <source>
        <strain evidence="8 9">DSM 18935</strain>
    </source>
</reference>
<dbReference type="InterPro" id="IPR051612">
    <property type="entry name" value="Teichoic_Acid_Biosynth"/>
</dbReference>
<dbReference type="GO" id="GO:0005886">
    <property type="term" value="C:plasma membrane"/>
    <property type="evidence" value="ECO:0007669"/>
    <property type="project" value="UniProtKB-SubCell"/>
</dbReference>
<accession>A0A560WH11</accession>
<dbReference type="InterPro" id="IPR043149">
    <property type="entry name" value="TagF_N"/>
</dbReference>
<dbReference type="EMBL" id="VIUW01000001">
    <property type="protein sequence ID" value="TWD16959.1"/>
    <property type="molecule type" value="Genomic_DNA"/>
</dbReference>
<dbReference type="SUPFAM" id="SSF53756">
    <property type="entry name" value="UDP-Glycosyltransferase/glycogen phosphorylase"/>
    <property type="match status" value="2"/>
</dbReference>
<evidence type="ECO:0000256" key="5">
    <source>
        <dbReference type="ARBA" id="ARBA00022944"/>
    </source>
</evidence>
<dbReference type="CDD" id="cd03811">
    <property type="entry name" value="GT4_GT28_WabH-like"/>
    <property type="match status" value="1"/>
</dbReference>
<dbReference type="InterPro" id="IPR007554">
    <property type="entry name" value="Glycerophosphate_synth"/>
</dbReference>
<keyword evidence="9" id="KW-1185">Reference proteome</keyword>
<protein>
    <submittedName>
        <fullName evidence="8">CDP-glycerol glycerophosphotransferase (TagB/SpsB family)</fullName>
    </submittedName>
</protein>
<organism evidence="8 9">
    <name type="scientific">Marihabitans asiaticum</name>
    <dbReference type="NCBI Taxonomy" id="415218"/>
    <lineage>
        <taxon>Bacteria</taxon>
        <taxon>Bacillati</taxon>
        <taxon>Actinomycetota</taxon>
        <taxon>Actinomycetes</taxon>
        <taxon>Micrococcales</taxon>
        <taxon>Intrasporangiaceae</taxon>
        <taxon>Marihabitans</taxon>
    </lineage>
</organism>
<evidence type="ECO:0000256" key="6">
    <source>
        <dbReference type="ARBA" id="ARBA00023136"/>
    </source>
</evidence>
<keyword evidence="6" id="KW-0472">Membrane</keyword>
<evidence type="ECO:0000256" key="2">
    <source>
        <dbReference type="ARBA" id="ARBA00010488"/>
    </source>
</evidence>
<dbReference type="GO" id="GO:0047355">
    <property type="term" value="F:CDP-glycerol glycerophosphotransferase activity"/>
    <property type="evidence" value="ECO:0007669"/>
    <property type="project" value="InterPro"/>
</dbReference>
<sequence length="866" mass="96578">MRVSDAVKSLKRARRVGSQEWRAHWRERPVERDTVFYESFAGNGMLCNPEAIFRELLDDPDFAHLEHVWCLSPAMWESGVRREFDGHPRVRFVRYKSPQYFRALATSRYLFNNATFPPEFAKRDEQVYVNTWHGTPFKQMGYDEPGGGPGARNVIRNFLSADYLLAANDFMAEQMYEDAYRLTNIATGQIVTEGSPRVDRQFLDESARARVRRRLERAGVALQADQKVILYAPTWRGESFQKPSNDVVLLAQRVRELKRQLPEGHQVLLRVHQQVYTFALQHPELADILIPDEIPSNEVLGITDVLVTDYSSIFFDFLATGRPVVFFTPDLRSYDDYRGLYLDPGELPGPVVGTVGELARVLVAEGSGEGDDPRVTHRDAYASARERFASREDGGATQRVIDVVLRGRRDDRDVRDVRSDGRTRLLLYLGGMRPNGITTSALSLLNNIDHDRFDVSVLYQYSSSAEVRATEAKVHPRVRVLPRIGGMLWSLRAGKERGQALHGGERSGEETPERVRHQFAHEWRRCFGLAEFDHIVDFSGYAAFWALLLQAGPASSHSIWLHNDLKADQMREVDGHRPHEANLGSVFRTYRDFDHLVSVSEVLMEINRENLADMAPPERHTFARNTIDAGYITRNAPGDHSTVAPVTDDADVSVPARDLPAAVRALGDLHGAQALEGEVERYRTISEVIPPAPGVRTFVTVGRLSPEKNHERLVRAFDLVHQVDPATRLVIIGGGPLEARLRDVVLDLGLGDAVTVAGQRSNPHVVLAKADTFVLSSDYEGQPMVILEARVLGLPVVSTRFASAAGALPDGVGLVVDRDEAALADGMLAALRGEVPNPAFDAAEYNLEATQDFYRVLSPGSAAATS</sequence>
<comment type="similarity">
    <text evidence="2">Belongs to the CDP-glycerol glycerophosphotransferase family.</text>
</comment>
<comment type="caution">
    <text evidence="8">The sequence shown here is derived from an EMBL/GenBank/DDBJ whole genome shotgun (WGS) entry which is preliminary data.</text>
</comment>
<keyword evidence="4 8" id="KW-0808">Transferase</keyword>
<dbReference type="InterPro" id="IPR043148">
    <property type="entry name" value="TagF_C"/>
</dbReference>
<dbReference type="Gene3D" id="3.40.50.11820">
    <property type="match status" value="1"/>
</dbReference>
<gene>
    <name evidence="8" type="ORF">FB557_0506</name>
</gene>
<evidence type="ECO:0000313" key="9">
    <source>
        <dbReference type="Proteomes" id="UP000315628"/>
    </source>
</evidence>
<feature type="domain" description="Glycosyl transferase family 1" evidence="7">
    <location>
        <begin position="691"/>
        <end position="834"/>
    </location>
</feature>
<dbReference type="RefSeq" id="WP_144855327.1">
    <property type="nucleotide sequence ID" value="NZ_BAAAYT010000002.1"/>
</dbReference>
<dbReference type="GO" id="GO:0019350">
    <property type="term" value="P:teichoic acid biosynthetic process"/>
    <property type="evidence" value="ECO:0007669"/>
    <property type="project" value="UniProtKB-KW"/>
</dbReference>
<dbReference type="InterPro" id="IPR001296">
    <property type="entry name" value="Glyco_trans_1"/>
</dbReference>
<keyword evidence="3" id="KW-1003">Cell membrane</keyword>
<evidence type="ECO:0000256" key="4">
    <source>
        <dbReference type="ARBA" id="ARBA00022679"/>
    </source>
</evidence>
<dbReference type="PANTHER" id="PTHR37316:SF3">
    <property type="entry name" value="TEICHOIC ACID GLYCEROL-PHOSPHATE TRANSFERASE"/>
    <property type="match status" value="1"/>
</dbReference>
<dbReference type="GO" id="GO:0016757">
    <property type="term" value="F:glycosyltransferase activity"/>
    <property type="evidence" value="ECO:0007669"/>
    <property type="project" value="InterPro"/>
</dbReference>
<comment type="subcellular location">
    <subcellularLocation>
        <location evidence="1">Cell membrane</location>
        <topology evidence="1">Peripheral membrane protein</topology>
    </subcellularLocation>
</comment>
<dbReference type="Proteomes" id="UP000315628">
    <property type="component" value="Unassembled WGS sequence"/>
</dbReference>